<evidence type="ECO:0000313" key="5">
    <source>
        <dbReference type="EMBL" id="KRL97708.1"/>
    </source>
</evidence>
<dbReference type="GeneID" id="98308588"/>
<dbReference type="InterPro" id="IPR036388">
    <property type="entry name" value="WH-like_DNA-bd_sf"/>
</dbReference>
<dbReference type="InterPro" id="IPR013196">
    <property type="entry name" value="HTH_11"/>
</dbReference>
<dbReference type="Pfam" id="PF00874">
    <property type="entry name" value="PRD"/>
    <property type="match status" value="1"/>
</dbReference>
<evidence type="ECO:0000256" key="3">
    <source>
        <dbReference type="ARBA" id="ARBA00023163"/>
    </source>
</evidence>
<dbReference type="RefSeq" id="WP_054756282.1">
    <property type="nucleotide sequence ID" value="NZ_AZFQ01000050.1"/>
</dbReference>
<feature type="domain" description="PRD" evidence="4">
    <location>
        <begin position="270"/>
        <end position="375"/>
    </location>
</feature>
<proteinExistence type="predicted"/>
<dbReference type="PATRIC" id="fig|1423801.4.peg.1303"/>
<dbReference type="PANTHER" id="PTHR30185:SF18">
    <property type="entry name" value="TRANSCRIPTIONAL REGULATOR MTLR"/>
    <property type="match status" value="1"/>
</dbReference>
<dbReference type="Gene3D" id="1.10.1790.10">
    <property type="entry name" value="PRD domain"/>
    <property type="match status" value="1"/>
</dbReference>
<sequence length="375" mass="43399">MNGREYLLLKYFIVNDSVSFSELIAQFHVSKRTMLKYIASLNDNLQEIAEVRNNQGRYYLKVKDYQRLTSLQTSFLKLSLDLNDPVKRCAYITYQLIKADGYIVLEELADQLAISKGTLVKDLSNLKASLAEYRAEILSATNKGIKLVVKKDYVYGLLLAGLVCDYYPLPEASVQTEQTKLTALIGKIDPSEKTQVLVKRNLAIVLNLISHGHRMTDKIPCYQNLFATDTMADLWTYLKQISRQKPFTSTELQFICYPFNIKFNAKMDPQLLSANLDQIEDVYHKAEETIKAKVDVELDFQHFFLQTRYHLLFMLNRVVFKTEAENLLSDEAIEKYPVALELSLATVAFFENYTFFRISKSEVNYLTIYYQMELE</sequence>
<reference evidence="5 6" key="1">
    <citation type="journal article" date="2015" name="Genome Announc.">
        <title>Expanding the biotechnology potential of lactobacilli through comparative genomics of 213 strains and associated genera.</title>
        <authorList>
            <person name="Sun Z."/>
            <person name="Harris H.M."/>
            <person name="McCann A."/>
            <person name="Guo C."/>
            <person name="Argimon S."/>
            <person name="Zhang W."/>
            <person name="Yang X."/>
            <person name="Jeffery I.B."/>
            <person name="Cooney J.C."/>
            <person name="Kagawa T.F."/>
            <person name="Liu W."/>
            <person name="Song Y."/>
            <person name="Salvetti E."/>
            <person name="Wrobel A."/>
            <person name="Rasinkangas P."/>
            <person name="Parkhill J."/>
            <person name="Rea M.C."/>
            <person name="O'Sullivan O."/>
            <person name="Ritari J."/>
            <person name="Douillard F.P."/>
            <person name="Paul Ross R."/>
            <person name="Yang R."/>
            <person name="Briner A.E."/>
            <person name="Felis G.E."/>
            <person name="de Vos W.M."/>
            <person name="Barrangou R."/>
            <person name="Klaenhammer T.R."/>
            <person name="Caufield P.W."/>
            <person name="Cui Y."/>
            <person name="Zhang H."/>
            <person name="O'Toole P.W."/>
        </authorList>
    </citation>
    <scope>NUCLEOTIDE SEQUENCE [LARGE SCALE GENOMIC DNA]</scope>
    <source>
        <strain evidence="5 6">DSM 16230</strain>
    </source>
</reference>
<dbReference type="GO" id="GO:0006355">
    <property type="term" value="P:regulation of DNA-templated transcription"/>
    <property type="evidence" value="ECO:0007669"/>
    <property type="project" value="InterPro"/>
</dbReference>
<dbReference type="Proteomes" id="UP000051166">
    <property type="component" value="Unassembled WGS sequence"/>
</dbReference>
<evidence type="ECO:0000259" key="4">
    <source>
        <dbReference type="PROSITE" id="PS51372"/>
    </source>
</evidence>
<keyword evidence="2" id="KW-0805">Transcription regulation</keyword>
<dbReference type="Pfam" id="PF08279">
    <property type="entry name" value="HTH_11"/>
    <property type="match status" value="1"/>
</dbReference>
<dbReference type="AlphaFoldDB" id="A0A0R1UWP9"/>
<evidence type="ECO:0000256" key="2">
    <source>
        <dbReference type="ARBA" id="ARBA00023015"/>
    </source>
</evidence>
<accession>A0A0R1UWP9</accession>
<keyword evidence="3" id="KW-0804">Transcription</keyword>
<dbReference type="InterPro" id="IPR036634">
    <property type="entry name" value="PRD_sf"/>
</dbReference>
<dbReference type="SUPFAM" id="SSF63520">
    <property type="entry name" value="PTS-regulatory domain, PRD"/>
    <property type="match status" value="1"/>
</dbReference>
<keyword evidence="6" id="KW-1185">Reference proteome</keyword>
<dbReference type="PROSITE" id="PS51372">
    <property type="entry name" value="PRD_2"/>
    <property type="match status" value="1"/>
</dbReference>
<dbReference type="Gene3D" id="1.10.10.10">
    <property type="entry name" value="Winged helix-like DNA-binding domain superfamily/Winged helix DNA-binding domain"/>
    <property type="match status" value="1"/>
</dbReference>
<evidence type="ECO:0000313" key="6">
    <source>
        <dbReference type="Proteomes" id="UP000051166"/>
    </source>
</evidence>
<dbReference type="STRING" id="1423801.FD50_GL001274"/>
<dbReference type="OrthoDB" id="95158at2"/>
<dbReference type="PANTHER" id="PTHR30185">
    <property type="entry name" value="CRYPTIC BETA-GLUCOSIDE BGL OPERON ANTITERMINATOR"/>
    <property type="match status" value="1"/>
</dbReference>
<dbReference type="InterPro" id="IPR011608">
    <property type="entry name" value="PRD"/>
</dbReference>
<comment type="caution">
    <text evidence="5">The sequence shown here is derived from an EMBL/GenBank/DDBJ whole genome shotgun (WGS) entry which is preliminary data.</text>
</comment>
<keyword evidence="1" id="KW-0677">Repeat</keyword>
<dbReference type="InterPro" id="IPR050661">
    <property type="entry name" value="BglG_antiterminators"/>
</dbReference>
<evidence type="ECO:0000256" key="1">
    <source>
        <dbReference type="ARBA" id="ARBA00022737"/>
    </source>
</evidence>
<name>A0A0R1UWP9_9LACO</name>
<protein>
    <submittedName>
        <fullName evidence="5">Sorbitol operon transcription regulator</fullName>
    </submittedName>
</protein>
<dbReference type="EMBL" id="AZFQ01000050">
    <property type="protein sequence ID" value="KRL97708.1"/>
    <property type="molecule type" value="Genomic_DNA"/>
</dbReference>
<gene>
    <name evidence="5" type="ORF">FD50_GL001274</name>
</gene>
<organism evidence="5 6">
    <name type="scientific">Liquorilactobacillus satsumensis DSM 16230 = JCM 12392</name>
    <dbReference type="NCBI Taxonomy" id="1423801"/>
    <lineage>
        <taxon>Bacteria</taxon>
        <taxon>Bacillati</taxon>
        <taxon>Bacillota</taxon>
        <taxon>Bacilli</taxon>
        <taxon>Lactobacillales</taxon>
        <taxon>Lactobacillaceae</taxon>
        <taxon>Liquorilactobacillus</taxon>
    </lineage>
</organism>